<dbReference type="EC" id="2.7.13.3" evidence="2"/>
<dbReference type="NCBIfam" id="TIGR00229">
    <property type="entry name" value="sensory_box"/>
    <property type="match status" value="1"/>
</dbReference>
<evidence type="ECO:0000256" key="3">
    <source>
        <dbReference type="ARBA" id="ARBA00022553"/>
    </source>
</evidence>
<sequence>MDGKSLSIEEEKLRNLIELATDGILLGSNEGIVIEANSTFCQMIGRPKEELVGLFIADIPFVKASVEQTPFRFDLLRSGQLVVSERELIRSDGTTITIEMRTKMMPDGTYQSIYRDISERKKYESQLLDYANQLSKLNEDKDHFITILAHDLVSPFNTILGYLGVLNSNLDSYDRSTIKKQVEIVNEASTKAFDLLQEILTWSRSTSGTMSFEPDYFNLKDICQKTIDILEPIAGNKKIIIANRIDKKLQVYTDANMLRIIIRNLLTNALKFTNLNGKVSFDATEKDGQIIVSVKDTGKGITEEILATLFKNMHNQPTQGTSREIGNGLGLVICKMLAERQGGSIWVESEVGVGSTFYVSVPIQES</sequence>
<evidence type="ECO:0000256" key="1">
    <source>
        <dbReference type="ARBA" id="ARBA00000085"/>
    </source>
</evidence>
<feature type="domain" description="Histidine kinase" evidence="7">
    <location>
        <begin position="147"/>
        <end position="365"/>
    </location>
</feature>
<dbReference type="Pfam" id="PF02518">
    <property type="entry name" value="HATPase_c"/>
    <property type="match status" value="1"/>
</dbReference>
<keyword evidence="6" id="KW-0902">Two-component regulatory system</keyword>
<dbReference type="GO" id="GO:0000155">
    <property type="term" value="F:phosphorelay sensor kinase activity"/>
    <property type="evidence" value="ECO:0007669"/>
    <property type="project" value="InterPro"/>
</dbReference>
<dbReference type="SMART" id="SM00388">
    <property type="entry name" value="HisKA"/>
    <property type="match status" value="1"/>
</dbReference>
<reference evidence="9 10" key="1">
    <citation type="submission" date="2018-09" db="EMBL/GenBank/DDBJ databases">
        <title>Genomic Encyclopedia of Archaeal and Bacterial Type Strains, Phase II (KMG-II): from individual species to whole genera.</title>
        <authorList>
            <person name="Goeker M."/>
        </authorList>
    </citation>
    <scope>NUCLEOTIDE SEQUENCE [LARGE SCALE GENOMIC DNA]</scope>
    <source>
        <strain evidence="9 10">DSM 27148</strain>
    </source>
</reference>
<dbReference type="FunFam" id="3.30.565.10:FF:000006">
    <property type="entry name" value="Sensor histidine kinase WalK"/>
    <property type="match status" value="1"/>
</dbReference>
<keyword evidence="3" id="KW-0597">Phosphoprotein</keyword>
<dbReference type="Gene3D" id="1.10.287.130">
    <property type="match status" value="1"/>
</dbReference>
<keyword evidence="4" id="KW-0808">Transferase</keyword>
<dbReference type="InterPro" id="IPR004358">
    <property type="entry name" value="Sig_transdc_His_kin-like_C"/>
</dbReference>
<organism evidence="9 10">
    <name type="scientific">Mangrovibacterium diazotrophicum</name>
    <dbReference type="NCBI Taxonomy" id="1261403"/>
    <lineage>
        <taxon>Bacteria</taxon>
        <taxon>Pseudomonadati</taxon>
        <taxon>Bacteroidota</taxon>
        <taxon>Bacteroidia</taxon>
        <taxon>Marinilabiliales</taxon>
        <taxon>Prolixibacteraceae</taxon>
        <taxon>Mangrovibacterium</taxon>
    </lineage>
</organism>
<dbReference type="Gene3D" id="3.30.565.10">
    <property type="entry name" value="Histidine kinase-like ATPase, C-terminal domain"/>
    <property type="match status" value="1"/>
</dbReference>
<dbReference type="EMBL" id="RAPN01000001">
    <property type="protein sequence ID" value="RKD91494.1"/>
    <property type="molecule type" value="Genomic_DNA"/>
</dbReference>
<proteinExistence type="predicted"/>
<evidence type="ECO:0000313" key="10">
    <source>
        <dbReference type="Proteomes" id="UP000283387"/>
    </source>
</evidence>
<dbReference type="SUPFAM" id="SSF55785">
    <property type="entry name" value="PYP-like sensor domain (PAS domain)"/>
    <property type="match status" value="1"/>
</dbReference>
<dbReference type="Proteomes" id="UP000283387">
    <property type="component" value="Unassembled WGS sequence"/>
</dbReference>
<keyword evidence="10" id="KW-1185">Reference proteome</keyword>
<evidence type="ECO:0000256" key="5">
    <source>
        <dbReference type="ARBA" id="ARBA00022777"/>
    </source>
</evidence>
<gene>
    <name evidence="9" type="ORF">BC643_1850</name>
</gene>
<comment type="catalytic activity">
    <reaction evidence="1">
        <text>ATP + protein L-histidine = ADP + protein N-phospho-L-histidine.</text>
        <dbReference type="EC" id="2.7.13.3"/>
    </reaction>
</comment>
<dbReference type="SUPFAM" id="SSF47384">
    <property type="entry name" value="Homodimeric domain of signal transducing histidine kinase"/>
    <property type="match status" value="1"/>
</dbReference>
<dbReference type="InterPro" id="IPR000014">
    <property type="entry name" value="PAS"/>
</dbReference>
<dbReference type="InterPro" id="IPR003661">
    <property type="entry name" value="HisK_dim/P_dom"/>
</dbReference>
<dbReference type="Pfam" id="PF13426">
    <property type="entry name" value="PAS_9"/>
    <property type="match status" value="1"/>
</dbReference>
<dbReference type="OrthoDB" id="9781208at2"/>
<dbReference type="PANTHER" id="PTHR43711:SF31">
    <property type="entry name" value="HISTIDINE KINASE"/>
    <property type="match status" value="1"/>
</dbReference>
<dbReference type="InterPro" id="IPR036890">
    <property type="entry name" value="HATPase_C_sf"/>
</dbReference>
<dbReference type="InterPro" id="IPR050736">
    <property type="entry name" value="Sensor_HK_Regulatory"/>
</dbReference>
<dbReference type="AlphaFoldDB" id="A0A419W7Q3"/>
<protein>
    <recommendedName>
        <fullName evidence="2">histidine kinase</fullName>
        <ecNumber evidence="2">2.7.13.3</ecNumber>
    </recommendedName>
</protein>
<evidence type="ECO:0000313" key="9">
    <source>
        <dbReference type="EMBL" id="RKD91494.1"/>
    </source>
</evidence>
<comment type="caution">
    <text evidence="9">The sequence shown here is derived from an EMBL/GenBank/DDBJ whole genome shotgun (WGS) entry which is preliminary data.</text>
</comment>
<dbReference type="PROSITE" id="PS50112">
    <property type="entry name" value="PAS"/>
    <property type="match status" value="1"/>
</dbReference>
<name>A0A419W7Q3_9BACT</name>
<feature type="domain" description="PAS" evidence="8">
    <location>
        <begin position="9"/>
        <end position="53"/>
    </location>
</feature>
<dbReference type="CDD" id="cd00130">
    <property type="entry name" value="PAS"/>
    <property type="match status" value="1"/>
</dbReference>
<evidence type="ECO:0000259" key="8">
    <source>
        <dbReference type="PROSITE" id="PS50112"/>
    </source>
</evidence>
<dbReference type="PROSITE" id="PS50109">
    <property type="entry name" value="HIS_KIN"/>
    <property type="match status" value="1"/>
</dbReference>
<dbReference type="CDD" id="cd00082">
    <property type="entry name" value="HisKA"/>
    <property type="match status" value="1"/>
</dbReference>
<evidence type="ECO:0000256" key="2">
    <source>
        <dbReference type="ARBA" id="ARBA00012438"/>
    </source>
</evidence>
<keyword evidence="5" id="KW-0418">Kinase</keyword>
<dbReference type="InterPro" id="IPR035965">
    <property type="entry name" value="PAS-like_dom_sf"/>
</dbReference>
<dbReference type="PANTHER" id="PTHR43711">
    <property type="entry name" value="TWO-COMPONENT HISTIDINE KINASE"/>
    <property type="match status" value="1"/>
</dbReference>
<evidence type="ECO:0000259" key="7">
    <source>
        <dbReference type="PROSITE" id="PS50109"/>
    </source>
</evidence>
<evidence type="ECO:0000256" key="4">
    <source>
        <dbReference type="ARBA" id="ARBA00022679"/>
    </source>
</evidence>
<dbReference type="SUPFAM" id="SSF55874">
    <property type="entry name" value="ATPase domain of HSP90 chaperone/DNA topoisomerase II/histidine kinase"/>
    <property type="match status" value="1"/>
</dbReference>
<evidence type="ECO:0000256" key="6">
    <source>
        <dbReference type="ARBA" id="ARBA00023012"/>
    </source>
</evidence>
<dbReference type="SMART" id="SM00387">
    <property type="entry name" value="HATPase_c"/>
    <property type="match status" value="1"/>
</dbReference>
<accession>A0A419W7Q3</accession>
<dbReference type="PRINTS" id="PR00344">
    <property type="entry name" value="BCTRLSENSOR"/>
</dbReference>
<dbReference type="InterPro" id="IPR005467">
    <property type="entry name" value="His_kinase_dom"/>
</dbReference>
<dbReference type="InterPro" id="IPR036097">
    <property type="entry name" value="HisK_dim/P_sf"/>
</dbReference>
<dbReference type="Gene3D" id="3.30.450.20">
    <property type="entry name" value="PAS domain"/>
    <property type="match status" value="1"/>
</dbReference>
<dbReference type="SMART" id="SM00091">
    <property type="entry name" value="PAS"/>
    <property type="match status" value="1"/>
</dbReference>
<dbReference type="InterPro" id="IPR003594">
    <property type="entry name" value="HATPase_dom"/>
</dbReference>
<dbReference type="RefSeq" id="WP_120272787.1">
    <property type="nucleotide sequence ID" value="NZ_RAPN01000001.1"/>
</dbReference>